<protein>
    <submittedName>
        <fullName evidence="1">Adenosylcobinamide amidohydrolase</fullName>
    </submittedName>
</protein>
<dbReference type="GO" id="GO:0016787">
    <property type="term" value="F:hydrolase activity"/>
    <property type="evidence" value="ECO:0007669"/>
    <property type="project" value="UniProtKB-KW"/>
</dbReference>
<sequence length="369" mass="39870">MKLCTLSTGDHVYRYYKSIVIPFEQPRKVASTAIVNGGYREDLTAVFNNDCNPGAGMSSIMRGPTYQEHMRIITEEIGLDPATTAGMGTAASMQNVAIHSLAYETLTVTAIVTGGVEVNGGRVGDPADYFQPLDKNTREKPGTINIILVIDADLPPGMLNRAMVTCTEAKTAALQELMAGSNYSNGLATGSGTDQTIVVANPASPLYLESAGKHSKLGELIGRTVLPAVKEALLKQTGLSPRHQHSLLRRLKRFGITEESIWQVYITGGEQVIKLKFLSQLYQLDSDSHLVTYTTLYIHLLDQLQWELLSGDEVREAGNELLAAAAARFGVAAPAITTIGLDSCLQAWQTLVLAIVRTNLQTTCTDDSN</sequence>
<dbReference type="OrthoDB" id="9767827at2"/>
<dbReference type="AlphaFoldDB" id="A0A517DNX4"/>
<dbReference type="InterPro" id="IPR002808">
    <property type="entry name" value="AdoCbi_amidolase"/>
</dbReference>
<dbReference type="KEGG" id="sted:SPTER_03330"/>
<dbReference type="EMBL" id="CP036259">
    <property type="protein sequence ID" value="QDR79074.1"/>
    <property type="molecule type" value="Genomic_DNA"/>
</dbReference>
<reference evidence="1 2" key="1">
    <citation type="submission" date="2019-02" db="EMBL/GenBank/DDBJ databases">
        <title>Closed genome of Sporomusa termitida DSM 4440.</title>
        <authorList>
            <person name="Poehlein A."/>
            <person name="Daniel R."/>
        </authorList>
    </citation>
    <scope>NUCLEOTIDE SEQUENCE [LARGE SCALE GENOMIC DNA]</scope>
    <source>
        <strain evidence="1 2">DSM 4440</strain>
    </source>
</reference>
<dbReference type="Pfam" id="PF01955">
    <property type="entry name" value="CbiZ"/>
    <property type="match status" value="1"/>
</dbReference>
<dbReference type="InterPro" id="IPR052209">
    <property type="entry name" value="CbiZ"/>
</dbReference>
<accession>A0A517DNX4</accession>
<evidence type="ECO:0000313" key="1">
    <source>
        <dbReference type="EMBL" id="QDR79074.1"/>
    </source>
</evidence>
<proteinExistence type="predicted"/>
<dbReference type="PANTHER" id="PTHR35336:SF5">
    <property type="entry name" value="ADENOSYLCOBINAMIDE AMIDOHYDROLASE"/>
    <property type="match status" value="1"/>
</dbReference>
<dbReference type="RefSeq" id="WP_144348770.1">
    <property type="nucleotide sequence ID" value="NZ_CP036259.1"/>
</dbReference>
<dbReference type="PANTHER" id="PTHR35336">
    <property type="entry name" value="ADENOSYLCOBINAMIDE AMIDOHYDROLASE"/>
    <property type="match status" value="1"/>
</dbReference>
<organism evidence="1 2">
    <name type="scientific">Sporomusa termitida</name>
    <dbReference type="NCBI Taxonomy" id="2377"/>
    <lineage>
        <taxon>Bacteria</taxon>
        <taxon>Bacillati</taxon>
        <taxon>Bacillota</taxon>
        <taxon>Negativicutes</taxon>
        <taxon>Selenomonadales</taxon>
        <taxon>Sporomusaceae</taxon>
        <taxon>Sporomusa</taxon>
    </lineage>
</organism>
<evidence type="ECO:0000313" key="2">
    <source>
        <dbReference type="Proteomes" id="UP000320776"/>
    </source>
</evidence>
<name>A0A517DNX4_9FIRM</name>
<keyword evidence="2" id="KW-1185">Reference proteome</keyword>
<dbReference type="Proteomes" id="UP000320776">
    <property type="component" value="Chromosome"/>
</dbReference>
<keyword evidence="1" id="KW-0378">Hydrolase</keyword>
<gene>
    <name evidence="1" type="ORF">SPTER_03330</name>
</gene>